<feature type="domain" description="Topo IIA-type catalytic" evidence="11">
    <location>
        <begin position="28"/>
        <end position="493"/>
    </location>
</feature>
<dbReference type="InterPro" id="IPR013758">
    <property type="entry name" value="Topo_IIA_A/C_ab"/>
</dbReference>
<evidence type="ECO:0000256" key="10">
    <source>
        <dbReference type="PROSITE-ProRule" id="PRU01384"/>
    </source>
</evidence>
<dbReference type="PANTHER" id="PTHR43493">
    <property type="entry name" value="DNA GYRASE/TOPOISOMERASE SUBUNIT A"/>
    <property type="match status" value="1"/>
</dbReference>
<keyword evidence="3 9" id="KW-0547">Nucleotide-binding</keyword>
<dbReference type="CDD" id="cd00187">
    <property type="entry name" value="TOP4c"/>
    <property type="match status" value="1"/>
</dbReference>
<dbReference type="InterPro" id="IPR035516">
    <property type="entry name" value="Gyrase/topoIV_suA_C"/>
</dbReference>
<evidence type="ECO:0000256" key="2">
    <source>
        <dbReference type="ARBA" id="ARBA00008263"/>
    </source>
</evidence>
<dbReference type="NCBIfam" id="NF004044">
    <property type="entry name" value="PRK05561.1"/>
    <property type="match status" value="1"/>
</dbReference>
<comment type="function">
    <text evidence="9">A type II topoisomerase that negatively supercoils closed circular double-stranded (ds) DNA in an ATP-dependent manner to modulate DNA topology and maintain chromosomes in an underwound state. Negative supercoiling favors strand separation, and DNA replication, transcription, recombination and repair, all of which involve strand separation. Also able to catalyze the interconversion of other topological isomers of dsDNA rings, including catenanes and knotted rings. Type II topoisomerases break and join 2 DNA strands simultaneously in an ATP-dependent manner.</text>
</comment>
<comment type="miscellaneous">
    <text evidence="9">Few gyrases are as efficient as E.coli at forming negative supercoils. Not all organisms have 2 type II topoisomerases; in organisms with a single type II topoisomerase this enzyme also has to decatenate newly replicated chromosomes.</text>
</comment>
<dbReference type="Proteomes" id="UP000198771">
    <property type="component" value="Unassembled WGS sequence"/>
</dbReference>
<keyword evidence="5 9" id="KW-0799">Topoisomerase</keyword>
<dbReference type="HAMAP" id="MF_01897">
    <property type="entry name" value="GyrA"/>
    <property type="match status" value="1"/>
</dbReference>
<dbReference type="GO" id="GO:0034335">
    <property type="term" value="F:DNA negative supercoiling activity"/>
    <property type="evidence" value="ECO:0007669"/>
    <property type="project" value="UniProtKB-ARBA"/>
</dbReference>
<name>A0A1G6BYZ7_9BACT</name>
<evidence type="ECO:0000256" key="3">
    <source>
        <dbReference type="ARBA" id="ARBA00022741"/>
    </source>
</evidence>
<keyword evidence="4 9" id="KW-0067">ATP-binding</keyword>
<reference evidence="12 13" key="1">
    <citation type="submission" date="2016-10" db="EMBL/GenBank/DDBJ databases">
        <authorList>
            <person name="de Groot N.N."/>
        </authorList>
    </citation>
    <scope>NUCLEOTIDE SEQUENCE [LARGE SCALE GENOMIC DNA]</scope>
    <source>
        <strain evidence="12 13">ASO4-2</strain>
    </source>
</reference>
<protein>
    <recommendedName>
        <fullName evidence="9">DNA gyrase subunit A</fullName>
        <ecNumber evidence="9">5.6.2.2</ecNumber>
    </recommendedName>
</protein>
<evidence type="ECO:0000259" key="11">
    <source>
        <dbReference type="PROSITE" id="PS52040"/>
    </source>
</evidence>
<dbReference type="EC" id="5.6.2.2" evidence="9"/>
<evidence type="ECO:0000256" key="1">
    <source>
        <dbReference type="ARBA" id="ARBA00000185"/>
    </source>
</evidence>
<accession>A0A1G6BYZ7</accession>
<dbReference type="GO" id="GO:0005524">
    <property type="term" value="F:ATP binding"/>
    <property type="evidence" value="ECO:0007669"/>
    <property type="project" value="UniProtKB-UniRule"/>
</dbReference>
<dbReference type="InterPro" id="IPR006691">
    <property type="entry name" value="GyrA/parC_rep"/>
</dbReference>
<evidence type="ECO:0000313" key="12">
    <source>
        <dbReference type="EMBL" id="SDB25788.1"/>
    </source>
</evidence>
<dbReference type="Pfam" id="PF00521">
    <property type="entry name" value="DNA_topoisoIV"/>
    <property type="match status" value="1"/>
</dbReference>
<dbReference type="GO" id="GO:0005694">
    <property type="term" value="C:chromosome"/>
    <property type="evidence" value="ECO:0007669"/>
    <property type="project" value="InterPro"/>
</dbReference>
<dbReference type="SMART" id="SM00434">
    <property type="entry name" value="TOP4c"/>
    <property type="match status" value="1"/>
</dbReference>
<dbReference type="Gene3D" id="3.30.1360.40">
    <property type="match status" value="1"/>
</dbReference>
<dbReference type="AlphaFoldDB" id="A0A1G6BYZ7"/>
<organism evidence="12 13">
    <name type="scientific">Desulfonatronum thiosulfatophilum</name>
    <dbReference type="NCBI Taxonomy" id="617002"/>
    <lineage>
        <taxon>Bacteria</taxon>
        <taxon>Pseudomonadati</taxon>
        <taxon>Thermodesulfobacteriota</taxon>
        <taxon>Desulfovibrionia</taxon>
        <taxon>Desulfovibrionales</taxon>
        <taxon>Desulfonatronaceae</taxon>
        <taxon>Desulfonatronum</taxon>
    </lineage>
</organism>
<dbReference type="PROSITE" id="PS52040">
    <property type="entry name" value="TOPO_IIA"/>
    <property type="match status" value="1"/>
</dbReference>
<gene>
    <name evidence="9" type="primary">gyrA</name>
    <name evidence="12" type="ORF">SAMN05660653_01224</name>
</gene>
<dbReference type="NCBIfam" id="TIGR01063">
    <property type="entry name" value="gyrA"/>
    <property type="match status" value="1"/>
</dbReference>
<dbReference type="Gene3D" id="3.90.199.10">
    <property type="entry name" value="Topoisomerase II, domain 5"/>
    <property type="match status" value="1"/>
</dbReference>
<dbReference type="SUPFAM" id="SSF56719">
    <property type="entry name" value="Type II DNA topoisomerase"/>
    <property type="match status" value="1"/>
</dbReference>
<comment type="subcellular location">
    <subcellularLocation>
        <location evidence="9">Cytoplasm</location>
    </subcellularLocation>
</comment>
<dbReference type="EMBL" id="FMXO01000006">
    <property type="protein sequence ID" value="SDB25788.1"/>
    <property type="molecule type" value="Genomic_DNA"/>
</dbReference>
<feature type="short sequence motif" description="GyrA-box" evidence="9">
    <location>
        <begin position="520"/>
        <end position="526"/>
    </location>
</feature>
<dbReference type="NCBIfam" id="NF004043">
    <property type="entry name" value="PRK05560.1"/>
    <property type="match status" value="1"/>
</dbReference>
<dbReference type="GO" id="GO:0006261">
    <property type="term" value="P:DNA-templated DNA replication"/>
    <property type="evidence" value="ECO:0007669"/>
    <property type="project" value="UniProtKB-UniRule"/>
</dbReference>
<dbReference type="PANTHER" id="PTHR43493:SF5">
    <property type="entry name" value="DNA GYRASE SUBUNIT A, CHLOROPLASTIC_MITOCHONDRIAL"/>
    <property type="match status" value="1"/>
</dbReference>
<dbReference type="STRING" id="617002.SAMN05660653_01224"/>
<dbReference type="SUPFAM" id="SSF101904">
    <property type="entry name" value="GyrA/ParC C-terminal domain-like"/>
    <property type="match status" value="1"/>
</dbReference>
<dbReference type="FunFam" id="3.90.199.10:FF:000001">
    <property type="entry name" value="DNA gyrase subunit A"/>
    <property type="match status" value="1"/>
</dbReference>
<comment type="catalytic activity">
    <reaction evidence="1 9 10">
        <text>ATP-dependent breakage, passage and rejoining of double-stranded DNA.</text>
        <dbReference type="EC" id="5.6.2.2"/>
    </reaction>
</comment>
<keyword evidence="13" id="KW-1185">Reference proteome</keyword>
<evidence type="ECO:0000313" key="13">
    <source>
        <dbReference type="Proteomes" id="UP000198771"/>
    </source>
</evidence>
<evidence type="ECO:0000256" key="5">
    <source>
        <dbReference type="ARBA" id="ARBA00023029"/>
    </source>
</evidence>
<feature type="active site" description="O-(5'-phospho-DNA)-tyrosine intermediate" evidence="9 10">
    <location>
        <position position="116"/>
    </location>
</feature>
<sequence>MKNSIFIEEEMQRSYLEYSLSVIIGRAIPDVRDGLKPVHRRILYAMHDLGNTYNRAYKKSARIVGDVIGKYHPHGDSAVYDAMVRMAQDFSMRQPLVDGQGNFGSIDGDAPAAMRYTEVRMARLTSEFLQDIDKQTVPFRPNYDNTLQEPEVLPTKVPNLLLNGSSGIAVGMATNIPPHNLGELIDGLLLLLNNQNVEVADLLECIKGPDFPTGGFIYGRHGIIDAYKTGRGSIKIRGKIEVEERSKQAESIVITEIPYALNKSSLVEKIAYIIHEKKVEGVSDLRDESDRNGIRIVLDLKKNAIPEVVINALYKFTPLETWFGFNMLAVVHNRPQLLSLKEILELFIEHRKEVVLNRTRFDLNKAEQRAHILEGLKIALENIDEVIELIKSSKTPLEAKEKLIERFGFTDVQSQAILDMRLQRLTNLERDKLLAEYQELIKRIEYLKSILQNVDVLIQVIREEMTEIKKLYATPRKSIIVEEDPSSINMEDLIGDTEVVVTLSQRGYIKRTPMDIYQQQKRGGKGIYGASTVSEDIISQVFTTTNHNYILLFTNKGRMYQIKAYNIPEGSRTARGIHASNLLPLDKDESIATVMTIKDFSTDRDFLFATKKGIVKRSQAQLYVNCRQSGLKAVNLNSDDELITVREISAQAEVLLVTKHGKSIRFSSSEIRPTGRATAGVKGIVLSHSDQVVSCVVTDDDQRHEVLTVSSNGYGKRTLLENYRSQSRGGKGVINMRVTPRTGHVVGSVLVQPEDELLILTSAGKIIRMNVAGISRVGRDAQGVTLVRMDADMMVVGFDRIDEKELLENGSD</sequence>
<evidence type="ECO:0000256" key="4">
    <source>
        <dbReference type="ARBA" id="ARBA00022840"/>
    </source>
</evidence>
<comment type="subunit">
    <text evidence="9">Heterotetramer, composed of two GyrA and two GyrB chains. In the heterotetramer, GyrA contains the active site tyrosine that forms a transient covalent intermediate with DNA, while GyrB binds cofactors and catalyzes ATP hydrolysis.</text>
</comment>
<dbReference type="InterPro" id="IPR013760">
    <property type="entry name" value="Topo_IIA-like_dom_sf"/>
</dbReference>
<dbReference type="GO" id="GO:0009330">
    <property type="term" value="C:DNA topoisomerase type II (double strand cut, ATP-hydrolyzing) complex"/>
    <property type="evidence" value="ECO:0007669"/>
    <property type="project" value="TreeGrafter"/>
</dbReference>
<dbReference type="FunFam" id="2.120.10.90:FF:000005">
    <property type="entry name" value="DNA topoisomerase 4 subunit A"/>
    <property type="match status" value="1"/>
</dbReference>
<keyword evidence="9" id="KW-0963">Cytoplasm</keyword>
<evidence type="ECO:0000256" key="8">
    <source>
        <dbReference type="ARBA" id="ARBA00063644"/>
    </source>
</evidence>
<dbReference type="FunFam" id="3.30.1360.40:FF:000002">
    <property type="entry name" value="DNA gyrase subunit A"/>
    <property type="match status" value="1"/>
</dbReference>
<dbReference type="GO" id="GO:0006265">
    <property type="term" value="P:DNA topological change"/>
    <property type="evidence" value="ECO:0007669"/>
    <property type="project" value="UniProtKB-UniRule"/>
</dbReference>
<comment type="similarity">
    <text evidence="2 9">Belongs to the type II topoisomerase GyrA/ParC subunit family.</text>
</comment>
<evidence type="ECO:0000256" key="6">
    <source>
        <dbReference type="ARBA" id="ARBA00023125"/>
    </source>
</evidence>
<dbReference type="InterPro" id="IPR002205">
    <property type="entry name" value="Topo_IIA_dom_A"/>
</dbReference>
<dbReference type="InterPro" id="IPR013757">
    <property type="entry name" value="Topo_IIA_A_a_sf"/>
</dbReference>
<evidence type="ECO:0000256" key="9">
    <source>
        <dbReference type="HAMAP-Rule" id="MF_01897"/>
    </source>
</evidence>
<dbReference type="Gene3D" id="2.120.10.90">
    <property type="entry name" value="DNA gyrase/topoisomerase IV, subunit A, C-terminal"/>
    <property type="match status" value="1"/>
</dbReference>
<keyword evidence="7 9" id="KW-0413">Isomerase</keyword>
<evidence type="ECO:0000256" key="7">
    <source>
        <dbReference type="ARBA" id="ARBA00023235"/>
    </source>
</evidence>
<dbReference type="GO" id="GO:0003677">
    <property type="term" value="F:DNA binding"/>
    <property type="evidence" value="ECO:0007669"/>
    <property type="project" value="UniProtKB-UniRule"/>
</dbReference>
<dbReference type="Pfam" id="PF03989">
    <property type="entry name" value="DNA_gyraseA_C"/>
    <property type="match status" value="6"/>
</dbReference>
<keyword evidence="6 9" id="KW-0238">DNA-binding</keyword>
<dbReference type="InterPro" id="IPR005743">
    <property type="entry name" value="GyrA"/>
</dbReference>
<proteinExistence type="inferred from homology"/>
<comment type="subunit">
    <text evidence="8">Heterotetramer composed of ParC and ParE.</text>
</comment>
<dbReference type="Gene3D" id="1.10.268.10">
    <property type="entry name" value="Topoisomerase, domain 3"/>
    <property type="match status" value="1"/>
</dbReference>
<dbReference type="OrthoDB" id="9806486at2"/>
<dbReference type="RefSeq" id="WP_092118688.1">
    <property type="nucleotide sequence ID" value="NZ_FMXO01000006.1"/>
</dbReference>
<dbReference type="InterPro" id="IPR050220">
    <property type="entry name" value="Type_II_DNA_Topoisomerases"/>
</dbReference>
<dbReference type="GO" id="GO:0005737">
    <property type="term" value="C:cytoplasm"/>
    <property type="evidence" value="ECO:0007669"/>
    <property type="project" value="UniProtKB-SubCell"/>
</dbReference>
<dbReference type="FunFam" id="1.10.268.10:FF:000001">
    <property type="entry name" value="DNA gyrase subunit A"/>
    <property type="match status" value="1"/>
</dbReference>